<evidence type="ECO:0000256" key="10">
    <source>
        <dbReference type="SAM" id="Phobius"/>
    </source>
</evidence>
<feature type="transmembrane region" description="Helical" evidence="10">
    <location>
        <begin position="664"/>
        <end position="681"/>
    </location>
</feature>
<accession>A0AAQ3SCJ4</accession>
<reference evidence="11 12" key="1">
    <citation type="journal article" date="2023" name="Life. Sci Alliance">
        <title>Evolutionary insights into 3D genome organization and epigenetic landscape of Vigna mungo.</title>
        <authorList>
            <person name="Junaid A."/>
            <person name="Singh B."/>
            <person name="Bhatia S."/>
        </authorList>
    </citation>
    <scope>NUCLEOTIDE SEQUENCE [LARGE SCALE GENOMIC DNA]</scope>
    <source>
        <strain evidence="11">Urdbean</strain>
    </source>
</reference>
<keyword evidence="5" id="KW-0677">Repeat</keyword>
<dbReference type="InterPro" id="IPR023395">
    <property type="entry name" value="MCP_dom_sf"/>
</dbReference>
<dbReference type="Pfam" id="PF00153">
    <property type="entry name" value="Mito_carr"/>
    <property type="match status" value="3"/>
</dbReference>
<feature type="transmembrane region" description="Helical" evidence="10">
    <location>
        <begin position="529"/>
        <end position="549"/>
    </location>
</feature>
<proteinExistence type="inferred from homology"/>
<evidence type="ECO:0000313" key="12">
    <source>
        <dbReference type="Proteomes" id="UP001374535"/>
    </source>
</evidence>
<evidence type="ECO:0000313" key="11">
    <source>
        <dbReference type="EMBL" id="WVZ24498.1"/>
    </source>
</evidence>
<comment type="similarity">
    <text evidence="2">Belongs to the mitochondrial carrier (TC 2.A.29) family.</text>
</comment>
<keyword evidence="7 8" id="KW-0472">Membrane</keyword>
<protein>
    <recommendedName>
        <fullName evidence="13">Mitochondrial carrier protein</fullName>
    </recommendedName>
</protein>
<feature type="repeat" description="Solcar" evidence="8">
    <location>
        <begin position="577"/>
        <end position="665"/>
    </location>
</feature>
<dbReference type="SUPFAM" id="SSF103506">
    <property type="entry name" value="Mitochondrial carrier"/>
    <property type="match status" value="1"/>
</dbReference>
<dbReference type="PANTHER" id="PTHR45667">
    <property type="entry name" value="S-ADENOSYLMETHIONINE MITOCHONDRIAL CARRIER PROTEIN"/>
    <property type="match status" value="1"/>
</dbReference>
<evidence type="ECO:0008006" key="13">
    <source>
        <dbReference type="Google" id="ProtNLM"/>
    </source>
</evidence>
<evidence type="ECO:0000256" key="2">
    <source>
        <dbReference type="ARBA" id="ARBA00006375"/>
    </source>
</evidence>
<feature type="repeat" description="Solcar" evidence="8">
    <location>
        <begin position="455"/>
        <end position="570"/>
    </location>
</feature>
<dbReference type="EMBL" id="CP144700">
    <property type="protein sequence ID" value="WVZ24498.1"/>
    <property type="molecule type" value="Genomic_DNA"/>
</dbReference>
<dbReference type="Proteomes" id="UP001374535">
    <property type="component" value="Chromosome 1"/>
</dbReference>
<dbReference type="AlphaFoldDB" id="A0AAQ3SCJ4"/>
<gene>
    <name evidence="11" type="ORF">V8G54_003042</name>
</gene>
<dbReference type="InterPro" id="IPR018108">
    <property type="entry name" value="MCP_transmembrane"/>
</dbReference>
<evidence type="ECO:0000256" key="6">
    <source>
        <dbReference type="ARBA" id="ARBA00022989"/>
    </source>
</evidence>
<evidence type="ECO:0000256" key="3">
    <source>
        <dbReference type="ARBA" id="ARBA00022448"/>
    </source>
</evidence>
<feature type="transmembrane region" description="Helical" evidence="10">
    <location>
        <begin position="495"/>
        <end position="517"/>
    </location>
</feature>
<dbReference type="GO" id="GO:0016020">
    <property type="term" value="C:membrane"/>
    <property type="evidence" value="ECO:0007669"/>
    <property type="project" value="UniProtKB-SubCell"/>
</dbReference>
<keyword evidence="6 10" id="KW-1133">Transmembrane helix</keyword>
<sequence>MSESNKSPKNDHQSIKYWRIQQGGASSQTDLSGVDYSPSLSNKENKQQYGSCQPKSPQILSTAQLISAIGQVCDSASQSLSVLLPKENLNQDDNGFSKEKFLDNIGERKNNLVYTSNGTKFYPLTAGAAKIVRERLDFPKVMQKILVFESPNESQDYIHSLFQRLSKASDKITNKDCKKMKLAREEMSFKSGNVYRWACRNAVEMLTCQMNFTQPENLEANSSVSGGGISLHTSTPALANEERDVCNSITHQSKSLTNAAIPNTRIVSPLSSDYFLQAVPHAKAEVGDCQKLSSSINADCHSNSLASCTSASEQCQHGIDENESLEVQGRYLLDITNDEPKLQTFSATHPKPGNSQAKPEHAFSGALAGVCVSLCLHPVDTIKTVIQSCRAEHRSIFYIGKSIVSDRDDGLISGLLGLYRGITTNIASSAPISAVYTFSYESVKAALLPYLPKEYHSFAHCVGGGCASIATSFIFTPSDRIKQQMQVRSHYRNCWYALVFCNIITFLDIELLALKMLAMSVHRFMGSNFNWNFPLNGGFTSLYAGWIAVLCRNVPHSIIKFYTYESLKEVMPPSVQPNTFQTLVCGGLAGSTAALFTTPFDVIKTRLQTQIPGSANQYDSVLHALQKISKGEGVKGLYSSEENIFLGATDYLPSWDLCSNANCTMTFFVCVLCMAVIRGLIPRLIMYMTQGSLFFASYEFFKRAFSLEASHLTDLCVQANDRDAEREKTRK</sequence>
<evidence type="ECO:0000256" key="4">
    <source>
        <dbReference type="ARBA" id="ARBA00022692"/>
    </source>
</evidence>
<keyword evidence="3" id="KW-0813">Transport</keyword>
<evidence type="ECO:0000256" key="9">
    <source>
        <dbReference type="SAM" id="MobiDB-lite"/>
    </source>
</evidence>
<evidence type="ECO:0000256" key="5">
    <source>
        <dbReference type="ARBA" id="ARBA00022737"/>
    </source>
</evidence>
<name>A0AAQ3SCJ4_VIGMU</name>
<evidence type="ECO:0000256" key="8">
    <source>
        <dbReference type="PROSITE-ProRule" id="PRU00282"/>
    </source>
</evidence>
<organism evidence="11 12">
    <name type="scientific">Vigna mungo</name>
    <name type="common">Black gram</name>
    <name type="synonym">Phaseolus mungo</name>
    <dbReference type="NCBI Taxonomy" id="3915"/>
    <lineage>
        <taxon>Eukaryota</taxon>
        <taxon>Viridiplantae</taxon>
        <taxon>Streptophyta</taxon>
        <taxon>Embryophyta</taxon>
        <taxon>Tracheophyta</taxon>
        <taxon>Spermatophyta</taxon>
        <taxon>Magnoliopsida</taxon>
        <taxon>eudicotyledons</taxon>
        <taxon>Gunneridae</taxon>
        <taxon>Pentapetalae</taxon>
        <taxon>rosids</taxon>
        <taxon>fabids</taxon>
        <taxon>Fabales</taxon>
        <taxon>Fabaceae</taxon>
        <taxon>Papilionoideae</taxon>
        <taxon>50 kb inversion clade</taxon>
        <taxon>NPAAA clade</taxon>
        <taxon>indigoferoid/millettioid clade</taxon>
        <taxon>Phaseoleae</taxon>
        <taxon>Vigna</taxon>
    </lineage>
</organism>
<evidence type="ECO:0000256" key="1">
    <source>
        <dbReference type="ARBA" id="ARBA00004141"/>
    </source>
</evidence>
<keyword evidence="12" id="KW-1185">Reference proteome</keyword>
<keyword evidence="4 8" id="KW-0812">Transmembrane</keyword>
<dbReference type="PROSITE" id="PS50920">
    <property type="entry name" value="SOLCAR"/>
    <property type="match status" value="3"/>
</dbReference>
<feature type="region of interest" description="Disordered" evidence="9">
    <location>
        <begin position="1"/>
        <end position="54"/>
    </location>
</feature>
<feature type="compositionally biased region" description="Basic and acidic residues" evidence="9">
    <location>
        <begin position="1"/>
        <end position="14"/>
    </location>
</feature>
<dbReference type="Gene3D" id="1.50.40.10">
    <property type="entry name" value="Mitochondrial carrier domain"/>
    <property type="match status" value="2"/>
</dbReference>
<comment type="subcellular location">
    <subcellularLocation>
        <location evidence="1">Membrane</location>
        <topology evidence="1">Multi-pass membrane protein</topology>
    </subcellularLocation>
</comment>
<feature type="compositionally biased region" description="Polar residues" evidence="9">
    <location>
        <begin position="38"/>
        <end position="54"/>
    </location>
</feature>
<evidence type="ECO:0000256" key="7">
    <source>
        <dbReference type="ARBA" id="ARBA00023136"/>
    </source>
</evidence>
<feature type="repeat" description="Solcar" evidence="8">
    <location>
        <begin position="356"/>
        <end position="446"/>
    </location>
</feature>